<feature type="transmembrane region" description="Helical" evidence="2">
    <location>
        <begin position="121"/>
        <end position="141"/>
    </location>
</feature>
<dbReference type="Pfam" id="PF01569">
    <property type="entry name" value="PAP2"/>
    <property type="match status" value="1"/>
</dbReference>
<evidence type="ECO:0000256" key="1">
    <source>
        <dbReference type="ARBA" id="ARBA00022801"/>
    </source>
</evidence>
<feature type="transmembrane region" description="Helical" evidence="2">
    <location>
        <begin position="214"/>
        <end position="232"/>
    </location>
</feature>
<evidence type="ECO:0000256" key="2">
    <source>
        <dbReference type="SAM" id="Phobius"/>
    </source>
</evidence>
<name>A0A9Q0F157_9ROSI</name>
<keyword evidence="1" id="KW-0378">Hydrolase</keyword>
<gene>
    <name evidence="4" type="ORF">Tsubulata_000306</name>
</gene>
<sequence>MTAILHKSTLPSSLPRASSLSPSKPISFLGLSSTKSVLFGGFGPVRLGSKTKLVIKTSAFRNNNVTSEEMARFFEQEATVASSSTLDDLQGWEATLNRLSKWVAAVAFVAIILLRHDLGSLWFFMGSIINAILSIMLKRVFNQERPVATLRPDPGMPSNHAQAFSFIAVFAILSIVDWLGVNESSLILSAVVLTIGSYLSWLRVSQRLHTVSQVLVGAAVGSVFCTLWYWSWNAVMVEALISYPWVRVIVVLGTIAISVGYAMALQFMSMS</sequence>
<dbReference type="Proteomes" id="UP001141552">
    <property type="component" value="Unassembled WGS sequence"/>
</dbReference>
<keyword evidence="5" id="KW-1185">Reference proteome</keyword>
<protein>
    <recommendedName>
        <fullName evidence="3">Phosphatidic acid phosphatase type 2/haloperoxidase domain-containing protein</fullName>
    </recommendedName>
</protein>
<keyword evidence="2" id="KW-0812">Transmembrane</keyword>
<dbReference type="OrthoDB" id="302705at2759"/>
<feature type="transmembrane region" description="Helical" evidence="2">
    <location>
        <begin position="161"/>
        <end position="179"/>
    </location>
</feature>
<dbReference type="PANTHER" id="PTHR11247">
    <property type="entry name" value="PALMITOYL-PROTEIN THIOESTERASE/DOLICHYLDIPHOSPHATASE 1"/>
    <property type="match status" value="1"/>
</dbReference>
<dbReference type="GO" id="GO:0005789">
    <property type="term" value="C:endoplasmic reticulum membrane"/>
    <property type="evidence" value="ECO:0007669"/>
    <property type="project" value="TreeGrafter"/>
</dbReference>
<dbReference type="SUPFAM" id="SSF48317">
    <property type="entry name" value="Acid phosphatase/Vanadium-dependent haloperoxidase"/>
    <property type="match status" value="1"/>
</dbReference>
<dbReference type="Gene3D" id="1.20.144.10">
    <property type="entry name" value="Phosphatidic acid phosphatase type 2/haloperoxidase"/>
    <property type="match status" value="1"/>
</dbReference>
<dbReference type="AlphaFoldDB" id="A0A9Q0F157"/>
<reference evidence="4" key="2">
    <citation type="journal article" date="2023" name="Plants (Basel)">
        <title>Annotation of the Turnera subulata (Passifloraceae) Draft Genome Reveals the S-Locus Evolved after the Divergence of Turneroideae from Passifloroideae in a Stepwise Manner.</title>
        <authorList>
            <person name="Henning P.M."/>
            <person name="Roalson E.H."/>
            <person name="Mir W."/>
            <person name="McCubbin A.G."/>
            <person name="Shore J.S."/>
        </authorList>
    </citation>
    <scope>NUCLEOTIDE SEQUENCE</scope>
    <source>
        <strain evidence="4">F60SS</strain>
    </source>
</reference>
<comment type="caution">
    <text evidence="4">The sequence shown here is derived from an EMBL/GenBank/DDBJ whole genome shotgun (WGS) entry which is preliminary data.</text>
</comment>
<dbReference type="SMART" id="SM00014">
    <property type="entry name" value="acidPPc"/>
    <property type="match status" value="1"/>
</dbReference>
<feature type="transmembrane region" description="Helical" evidence="2">
    <location>
        <begin position="244"/>
        <end position="265"/>
    </location>
</feature>
<dbReference type="InterPro" id="IPR000326">
    <property type="entry name" value="PAP2/HPO"/>
</dbReference>
<keyword evidence="2" id="KW-0472">Membrane</keyword>
<dbReference type="InterPro" id="IPR036938">
    <property type="entry name" value="PAP2/HPO_sf"/>
</dbReference>
<evidence type="ECO:0000259" key="3">
    <source>
        <dbReference type="SMART" id="SM00014"/>
    </source>
</evidence>
<proteinExistence type="predicted"/>
<keyword evidence="2" id="KW-1133">Transmembrane helix</keyword>
<organism evidence="4 5">
    <name type="scientific">Turnera subulata</name>
    <dbReference type="NCBI Taxonomy" id="218843"/>
    <lineage>
        <taxon>Eukaryota</taxon>
        <taxon>Viridiplantae</taxon>
        <taxon>Streptophyta</taxon>
        <taxon>Embryophyta</taxon>
        <taxon>Tracheophyta</taxon>
        <taxon>Spermatophyta</taxon>
        <taxon>Magnoliopsida</taxon>
        <taxon>eudicotyledons</taxon>
        <taxon>Gunneridae</taxon>
        <taxon>Pentapetalae</taxon>
        <taxon>rosids</taxon>
        <taxon>fabids</taxon>
        <taxon>Malpighiales</taxon>
        <taxon>Passifloraceae</taxon>
        <taxon>Turnera</taxon>
    </lineage>
</organism>
<feature type="transmembrane region" description="Helical" evidence="2">
    <location>
        <begin position="185"/>
        <end position="202"/>
    </location>
</feature>
<dbReference type="GO" id="GO:0006487">
    <property type="term" value="P:protein N-linked glycosylation"/>
    <property type="evidence" value="ECO:0007669"/>
    <property type="project" value="TreeGrafter"/>
</dbReference>
<evidence type="ECO:0000313" key="4">
    <source>
        <dbReference type="EMBL" id="KAJ4822953.1"/>
    </source>
</evidence>
<dbReference type="EMBL" id="JAKUCV010007537">
    <property type="protein sequence ID" value="KAJ4822953.1"/>
    <property type="molecule type" value="Genomic_DNA"/>
</dbReference>
<reference evidence="4" key="1">
    <citation type="submission" date="2022-02" db="EMBL/GenBank/DDBJ databases">
        <authorList>
            <person name="Henning P.M."/>
            <person name="McCubbin A.G."/>
            <person name="Shore J.S."/>
        </authorList>
    </citation>
    <scope>NUCLEOTIDE SEQUENCE</scope>
    <source>
        <strain evidence="4">F60SS</strain>
        <tissue evidence="4">Leaves</tissue>
    </source>
</reference>
<dbReference type="GO" id="GO:0047874">
    <property type="term" value="F:dolichyldiphosphatase activity"/>
    <property type="evidence" value="ECO:0007669"/>
    <property type="project" value="TreeGrafter"/>
</dbReference>
<dbReference type="PANTHER" id="PTHR11247:SF40">
    <property type="entry name" value="LIPID PHOSPHATE PHOSPHATASE EPSILON 1, CHLOROPLASTIC"/>
    <property type="match status" value="1"/>
</dbReference>
<evidence type="ECO:0000313" key="5">
    <source>
        <dbReference type="Proteomes" id="UP001141552"/>
    </source>
</evidence>
<accession>A0A9Q0F157</accession>
<dbReference type="GO" id="GO:0008610">
    <property type="term" value="P:lipid biosynthetic process"/>
    <property type="evidence" value="ECO:0007669"/>
    <property type="project" value="TreeGrafter"/>
</dbReference>
<feature type="domain" description="Phosphatidic acid phosphatase type 2/haloperoxidase" evidence="3">
    <location>
        <begin position="118"/>
        <end position="229"/>
    </location>
</feature>